<organism evidence="9 10">
    <name type="scientific">Inquilinus ginsengisoli</name>
    <dbReference type="NCBI Taxonomy" id="363840"/>
    <lineage>
        <taxon>Bacteria</taxon>
        <taxon>Pseudomonadati</taxon>
        <taxon>Pseudomonadota</taxon>
        <taxon>Alphaproteobacteria</taxon>
        <taxon>Rhodospirillales</taxon>
        <taxon>Rhodospirillaceae</taxon>
        <taxon>Inquilinus</taxon>
    </lineage>
</organism>
<evidence type="ECO:0000256" key="5">
    <source>
        <dbReference type="ARBA" id="ARBA00023004"/>
    </source>
</evidence>
<evidence type="ECO:0000256" key="6">
    <source>
        <dbReference type="PROSITE-ProRule" id="PRU00433"/>
    </source>
</evidence>
<sequence>MRSLVFAGLAAWSLMLSATAAVADDPGLDLTIGGTSRHFSRAELLARPDAKTIEVGKDVSYNGAMTYRAVPLAALLDGLALPADSVIEAVASDGFAAQLPIDLLANTDTKTAVAWVAVEPAEKPWPSLPDKTYSAGPFYLVWTGDQVGMIRAEQWPYQMARLTTQPSPAARWPQLAVDAALPATDPIRTGQALFVTQCLTCHKLNGAGSAEVGPDLNQPLSPTEYLMPAALHALIRDPGSVRTWPDRRMPDFPPDQLSDREIDLVIGYLSHMAGRR</sequence>
<evidence type="ECO:0000256" key="2">
    <source>
        <dbReference type="ARBA" id="ARBA00022617"/>
    </source>
</evidence>
<accession>A0ABU1JYY9</accession>
<comment type="caution">
    <text evidence="9">The sequence shown here is derived from an EMBL/GenBank/DDBJ whole genome shotgun (WGS) entry which is preliminary data.</text>
</comment>
<reference evidence="9 10" key="1">
    <citation type="submission" date="2023-07" db="EMBL/GenBank/DDBJ databases">
        <title>Sorghum-associated microbial communities from plants grown in Nebraska, USA.</title>
        <authorList>
            <person name="Schachtman D."/>
        </authorList>
    </citation>
    <scope>NUCLEOTIDE SEQUENCE [LARGE SCALE GENOMIC DNA]</scope>
    <source>
        <strain evidence="9 10">584</strain>
    </source>
</reference>
<dbReference type="PROSITE" id="PS51007">
    <property type="entry name" value="CYTC"/>
    <property type="match status" value="1"/>
</dbReference>
<proteinExistence type="predicted"/>
<dbReference type="Pfam" id="PF13442">
    <property type="entry name" value="Cytochrome_CBB3"/>
    <property type="match status" value="1"/>
</dbReference>
<keyword evidence="3 6" id="KW-0479">Metal-binding</keyword>
<feature type="signal peptide" evidence="7">
    <location>
        <begin position="1"/>
        <end position="23"/>
    </location>
</feature>
<evidence type="ECO:0000256" key="3">
    <source>
        <dbReference type="ARBA" id="ARBA00022723"/>
    </source>
</evidence>
<dbReference type="RefSeq" id="WP_309801137.1">
    <property type="nucleotide sequence ID" value="NZ_JAVDPW010000014.1"/>
</dbReference>
<dbReference type="EMBL" id="JAVDPW010000014">
    <property type="protein sequence ID" value="MDR6293840.1"/>
    <property type="molecule type" value="Genomic_DNA"/>
</dbReference>
<evidence type="ECO:0000256" key="1">
    <source>
        <dbReference type="ARBA" id="ARBA00022448"/>
    </source>
</evidence>
<dbReference type="InterPro" id="IPR051811">
    <property type="entry name" value="Cytochrome_c550/c551-like"/>
</dbReference>
<evidence type="ECO:0000256" key="4">
    <source>
        <dbReference type="ARBA" id="ARBA00022982"/>
    </source>
</evidence>
<dbReference type="SUPFAM" id="SSF46626">
    <property type="entry name" value="Cytochrome c"/>
    <property type="match status" value="1"/>
</dbReference>
<keyword evidence="5 6" id="KW-0408">Iron</keyword>
<dbReference type="InterPro" id="IPR009056">
    <property type="entry name" value="Cyt_c-like_dom"/>
</dbReference>
<feature type="domain" description="Cytochrome c" evidence="8">
    <location>
        <begin position="185"/>
        <end position="273"/>
    </location>
</feature>
<dbReference type="Gene3D" id="1.10.760.10">
    <property type="entry name" value="Cytochrome c-like domain"/>
    <property type="match status" value="1"/>
</dbReference>
<dbReference type="PANTHER" id="PTHR37823:SF1">
    <property type="entry name" value="CYTOCHROME C-553-LIKE"/>
    <property type="match status" value="1"/>
</dbReference>
<evidence type="ECO:0000259" key="8">
    <source>
        <dbReference type="PROSITE" id="PS51007"/>
    </source>
</evidence>
<evidence type="ECO:0000256" key="7">
    <source>
        <dbReference type="SAM" id="SignalP"/>
    </source>
</evidence>
<dbReference type="InterPro" id="IPR036909">
    <property type="entry name" value="Cyt_c-like_dom_sf"/>
</dbReference>
<feature type="chain" id="PRO_5046314307" evidence="7">
    <location>
        <begin position="24"/>
        <end position="276"/>
    </location>
</feature>
<dbReference type="PANTHER" id="PTHR37823">
    <property type="entry name" value="CYTOCHROME C-553-LIKE"/>
    <property type="match status" value="1"/>
</dbReference>
<dbReference type="Proteomes" id="UP001262410">
    <property type="component" value="Unassembled WGS sequence"/>
</dbReference>
<keyword evidence="2 6" id="KW-0349">Heme</keyword>
<keyword evidence="1" id="KW-0813">Transport</keyword>
<keyword evidence="10" id="KW-1185">Reference proteome</keyword>
<keyword evidence="4" id="KW-0249">Electron transport</keyword>
<gene>
    <name evidence="9" type="ORF">E9232_006393</name>
</gene>
<evidence type="ECO:0000313" key="9">
    <source>
        <dbReference type="EMBL" id="MDR6293840.1"/>
    </source>
</evidence>
<protein>
    <submittedName>
        <fullName evidence="9">Mono/diheme cytochrome c family protein</fullName>
    </submittedName>
</protein>
<evidence type="ECO:0000313" key="10">
    <source>
        <dbReference type="Proteomes" id="UP001262410"/>
    </source>
</evidence>
<name>A0ABU1JYY9_9PROT</name>
<keyword evidence="7" id="KW-0732">Signal</keyword>